<dbReference type="SUPFAM" id="SSF109854">
    <property type="entry name" value="DinB/YfiT-like putative metalloenzymes"/>
    <property type="match status" value="1"/>
</dbReference>
<dbReference type="InterPro" id="IPR024775">
    <property type="entry name" value="DinB-like"/>
</dbReference>
<name>A0ABV6GC62_9BACI</name>
<feature type="domain" description="DinB-like" evidence="1">
    <location>
        <begin position="5"/>
        <end position="155"/>
    </location>
</feature>
<comment type="caution">
    <text evidence="2">The sequence shown here is derived from an EMBL/GenBank/DDBJ whole genome shotgun (WGS) entry which is preliminary data.</text>
</comment>
<protein>
    <submittedName>
        <fullName evidence="2">DinB family protein</fullName>
    </submittedName>
</protein>
<reference evidence="2 3" key="1">
    <citation type="submission" date="2024-09" db="EMBL/GenBank/DDBJ databases">
        <authorList>
            <person name="Sun Q."/>
            <person name="Mori K."/>
        </authorList>
    </citation>
    <scope>NUCLEOTIDE SEQUENCE [LARGE SCALE GENOMIC DNA]</scope>
    <source>
        <strain evidence="2 3">CCM 7228</strain>
    </source>
</reference>
<accession>A0ABV6GC62</accession>
<dbReference type="Proteomes" id="UP001589854">
    <property type="component" value="Unassembled WGS sequence"/>
</dbReference>
<evidence type="ECO:0000313" key="3">
    <source>
        <dbReference type="Proteomes" id="UP001589854"/>
    </source>
</evidence>
<organism evidence="2 3">
    <name type="scientific">Metabacillus herbersteinensis</name>
    <dbReference type="NCBI Taxonomy" id="283816"/>
    <lineage>
        <taxon>Bacteria</taxon>
        <taxon>Bacillati</taxon>
        <taxon>Bacillota</taxon>
        <taxon>Bacilli</taxon>
        <taxon>Bacillales</taxon>
        <taxon>Bacillaceae</taxon>
        <taxon>Metabacillus</taxon>
    </lineage>
</organism>
<proteinExistence type="predicted"/>
<dbReference type="Gene3D" id="1.20.120.450">
    <property type="entry name" value="dinb family like domain"/>
    <property type="match status" value="1"/>
</dbReference>
<gene>
    <name evidence="2" type="ORF">ACFFIX_06755</name>
</gene>
<dbReference type="RefSeq" id="WP_378931886.1">
    <property type="nucleotide sequence ID" value="NZ_JBHLVO010000003.1"/>
</dbReference>
<evidence type="ECO:0000259" key="1">
    <source>
        <dbReference type="Pfam" id="PF12867"/>
    </source>
</evidence>
<keyword evidence="3" id="KW-1185">Reference proteome</keyword>
<dbReference type="InterPro" id="IPR034660">
    <property type="entry name" value="DinB/YfiT-like"/>
</dbReference>
<dbReference type="Pfam" id="PF12867">
    <property type="entry name" value="DinB_2"/>
    <property type="match status" value="1"/>
</dbReference>
<dbReference type="EMBL" id="JBHLVO010000003">
    <property type="protein sequence ID" value="MFC0271150.1"/>
    <property type="molecule type" value="Genomic_DNA"/>
</dbReference>
<evidence type="ECO:0000313" key="2">
    <source>
        <dbReference type="EMBL" id="MFC0271150.1"/>
    </source>
</evidence>
<sequence length="163" mass="19030">MIAALQSIREEVLNEISDIPQESINERENEEKWSIGQVLDHLQRTERVVTQSVKYILTKGKECEVTDKPLEIIVDRSRKVTAPENIAPTNEPVDKLKAITLLEESRRDLLNFLETLPEDTNLKNKAMKHPFVGDLSTQQWIEFIGYHERRHLYQLREIKEAIL</sequence>